<dbReference type="Gene3D" id="3.40.50.300">
    <property type="entry name" value="P-loop containing nucleotide triphosphate hydrolases"/>
    <property type="match status" value="1"/>
</dbReference>
<dbReference type="EMBL" id="BOPG01000023">
    <property type="protein sequence ID" value="GIJ55988.1"/>
    <property type="molecule type" value="Genomic_DNA"/>
</dbReference>
<gene>
    <name evidence="4" type="primary">helZ_1</name>
    <name evidence="4" type="ORF">Vau01_035040</name>
</gene>
<evidence type="ECO:0000259" key="2">
    <source>
        <dbReference type="PROSITE" id="PS51192"/>
    </source>
</evidence>
<dbReference type="Pfam" id="PF00271">
    <property type="entry name" value="Helicase_C"/>
    <property type="match status" value="1"/>
</dbReference>
<dbReference type="InterPro" id="IPR014001">
    <property type="entry name" value="Helicase_ATP-bd"/>
</dbReference>
<keyword evidence="4" id="KW-0347">Helicase</keyword>
<keyword evidence="5" id="KW-1185">Reference proteome</keyword>
<feature type="domain" description="Helicase ATP-binding" evidence="2">
    <location>
        <begin position="521"/>
        <end position="676"/>
    </location>
</feature>
<dbReference type="Pfam" id="PF12419">
    <property type="entry name" value="DUF3670"/>
    <property type="match status" value="1"/>
</dbReference>
<dbReference type="PROSITE" id="PS51194">
    <property type="entry name" value="HELICASE_CTER"/>
    <property type="match status" value="1"/>
</dbReference>
<dbReference type="InterPro" id="IPR000330">
    <property type="entry name" value="SNF2_N"/>
</dbReference>
<dbReference type="InterPro" id="IPR001650">
    <property type="entry name" value="Helicase_C-like"/>
</dbReference>
<keyword evidence="4" id="KW-0067">ATP-binding</keyword>
<keyword evidence="1" id="KW-0378">Hydrolase</keyword>
<feature type="domain" description="Helicase C-terminal" evidence="3">
    <location>
        <begin position="803"/>
        <end position="964"/>
    </location>
</feature>
<protein>
    <submittedName>
        <fullName evidence="4">Helicase HelZ</fullName>
    </submittedName>
</protein>
<dbReference type="GO" id="GO:0005524">
    <property type="term" value="F:ATP binding"/>
    <property type="evidence" value="ECO:0007669"/>
    <property type="project" value="InterPro"/>
</dbReference>
<dbReference type="InterPro" id="IPR022138">
    <property type="entry name" value="DUF3670"/>
</dbReference>
<evidence type="ECO:0000313" key="4">
    <source>
        <dbReference type="EMBL" id="GIJ55988.1"/>
    </source>
</evidence>
<dbReference type="Gene3D" id="3.40.50.10810">
    <property type="entry name" value="Tandem AAA-ATPase domain"/>
    <property type="match status" value="1"/>
</dbReference>
<proteinExistence type="predicted"/>
<evidence type="ECO:0000256" key="1">
    <source>
        <dbReference type="ARBA" id="ARBA00022801"/>
    </source>
</evidence>
<evidence type="ECO:0000259" key="3">
    <source>
        <dbReference type="PROSITE" id="PS51194"/>
    </source>
</evidence>
<dbReference type="InterPro" id="IPR038718">
    <property type="entry name" value="SNF2-like_sf"/>
</dbReference>
<dbReference type="GO" id="GO:0016787">
    <property type="term" value="F:hydrolase activity"/>
    <property type="evidence" value="ECO:0007669"/>
    <property type="project" value="UniProtKB-KW"/>
</dbReference>
<dbReference type="GO" id="GO:0004386">
    <property type="term" value="F:helicase activity"/>
    <property type="evidence" value="ECO:0007669"/>
    <property type="project" value="UniProtKB-KW"/>
</dbReference>
<dbReference type="Pfam" id="PF00176">
    <property type="entry name" value="SNF2-rel_dom"/>
    <property type="match status" value="1"/>
</dbReference>
<dbReference type="InterPro" id="IPR027417">
    <property type="entry name" value="P-loop_NTPase"/>
</dbReference>
<name>A0A8J3Z6V7_9ACTN</name>
<keyword evidence="4" id="KW-0547">Nucleotide-binding</keyword>
<dbReference type="RefSeq" id="WP_203993583.1">
    <property type="nucleotide sequence ID" value="NZ_BOPG01000023.1"/>
</dbReference>
<comment type="caution">
    <text evidence="4">The sequence shown here is derived from an EMBL/GenBank/DDBJ whole genome shotgun (WGS) entry which is preliminary data.</text>
</comment>
<dbReference type="SMART" id="SM00487">
    <property type="entry name" value="DEXDc"/>
    <property type="match status" value="1"/>
</dbReference>
<dbReference type="CDD" id="cd18793">
    <property type="entry name" value="SF2_C_SNF"/>
    <property type="match status" value="1"/>
</dbReference>
<dbReference type="PROSITE" id="PS51192">
    <property type="entry name" value="HELICASE_ATP_BIND_1"/>
    <property type="match status" value="1"/>
</dbReference>
<dbReference type="InterPro" id="IPR049730">
    <property type="entry name" value="SNF2/RAD54-like_C"/>
</dbReference>
<accession>A0A8J3Z6V7</accession>
<dbReference type="SUPFAM" id="SSF52540">
    <property type="entry name" value="P-loop containing nucleoside triphosphate hydrolases"/>
    <property type="match status" value="2"/>
</dbReference>
<sequence length="976" mass="105854">MFVVHGLVAAGGRLACWAEAAPTGPSGRRRSVRRAEPHPFAVAPPVGGEPGTEVLTLPSVGSVPLASPELEGMRRPSRGEERALPWQVPVVRLAADADLEAMLADGDHGKGASVGWLADVVWFAADLVARGRVLPAIVEGEARWRTVLTGHDAHRFEALHRAMPGVARAATPGVAAAEATRTAIDRAADSQVRAKVPGPLLQIQGDGVVHAWLAALTGTGAKIHGDVAELRERLDQWADGVRPAPLRTCFRLGFVDEFPDTEQSGWLLEFLMQPHDEPGLLVPAHDVWRDAASPLMRWVDYPQEVLLADLGRASRLYPDLVDALRASPRPTEQRLDTAGAYRFLTHATVLSEAGFGVLLPAQWQRRQEFGLTLTVHSGQPARPVLRDTTTSRDAVVRFRWGLALGEEFLSEADLAELARAKVPLIRLRGRWVHLDPERLRKGLAFLARGGAGEMTAGEAMRLTRLFPDGDLPLPVSHVDGSGWVADLLTGRASTTLELIDPPPSFRGELRPYQRAGLSWLAFLDALGIGALLADDMGLGKTVQVLALEAYLRATGERPPTLIVCPLSVLGNWRKEIERFTPSLKAFVYHGSARTPSHDADLVLTTYQVASRDADALAGAEWDRIVLDEAQHVKNASGLTARALRRIPARHRVALTGTPVENRLTELWSIAEFLNPGILGPASIFRARYSVPVERFADADAAARLRRATRPFLLRRVKTDKAVIADLPRKLDRRQWCNLTAEQASLYQAVVDELLQKMRERNAGARHKGLVLSAITKLKQVCNHPAHLLGDGTPLAGRSGKLDRLEEILGNAVADGDRVLVFTQYAAFGAMLAPYLSGRLGLPVPFLHGGTPRGARDAMVAAFQALREPGVMLLSVKAGGTGLNLTAANHVVHLDRWWNPAVESQATDRAYRIGQDRDVQVHTFVCVGTVEERIDTVMSQKRAMAGLAVGSEHGWLAGLSTEDIAGLVALTPEALGE</sequence>
<evidence type="ECO:0000313" key="5">
    <source>
        <dbReference type="Proteomes" id="UP000612585"/>
    </source>
</evidence>
<dbReference type="Proteomes" id="UP000612585">
    <property type="component" value="Unassembled WGS sequence"/>
</dbReference>
<reference evidence="4" key="1">
    <citation type="submission" date="2021-01" db="EMBL/GenBank/DDBJ databases">
        <title>Whole genome shotgun sequence of Virgisporangium aurantiacum NBRC 16421.</title>
        <authorList>
            <person name="Komaki H."/>
            <person name="Tamura T."/>
        </authorList>
    </citation>
    <scope>NUCLEOTIDE SEQUENCE</scope>
    <source>
        <strain evidence="4">NBRC 16421</strain>
    </source>
</reference>
<dbReference type="SMART" id="SM00490">
    <property type="entry name" value="HELICc"/>
    <property type="match status" value="1"/>
</dbReference>
<dbReference type="PANTHER" id="PTHR10799">
    <property type="entry name" value="SNF2/RAD54 HELICASE FAMILY"/>
    <property type="match status" value="1"/>
</dbReference>
<organism evidence="4 5">
    <name type="scientific">Virgisporangium aurantiacum</name>
    <dbReference type="NCBI Taxonomy" id="175570"/>
    <lineage>
        <taxon>Bacteria</taxon>
        <taxon>Bacillati</taxon>
        <taxon>Actinomycetota</taxon>
        <taxon>Actinomycetes</taxon>
        <taxon>Micromonosporales</taxon>
        <taxon>Micromonosporaceae</taxon>
        <taxon>Virgisporangium</taxon>
    </lineage>
</organism>
<dbReference type="AlphaFoldDB" id="A0A8J3Z6V7"/>